<dbReference type="InterPro" id="IPR012338">
    <property type="entry name" value="Beta-lactam/transpept-like"/>
</dbReference>
<dbReference type="EC" id="3.4.16.4" evidence="4"/>
<protein>
    <submittedName>
        <fullName evidence="4">D-alanyl-D-alanine carboxypeptidase/D-alanyl-D-alanine-endopeptidase</fullName>
        <ecNumber evidence="4">3.4.16.4</ecNumber>
    </submittedName>
</protein>
<keyword evidence="2 4" id="KW-0378">Hydrolase</keyword>
<gene>
    <name evidence="4" type="primary">dacB</name>
    <name evidence="4" type="ORF">L2725_14550</name>
</gene>
<comment type="similarity">
    <text evidence="1">Belongs to the peptidase S13 family.</text>
</comment>
<dbReference type="SUPFAM" id="SSF56601">
    <property type="entry name" value="beta-lactamase/transpeptidase-like"/>
    <property type="match status" value="1"/>
</dbReference>
<proteinExistence type="inferred from homology"/>
<dbReference type="NCBIfam" id="TIGR00666">
    <property type="entry name" value="PBP4"/>
    <property type="match status" value="1"/>
</dbReference>
<feature type="signal peptide" evidence="3">
    <location>
        <begin position="1"/>
        <end position="22"/>
    </location>
</feature>
<keyword evidence="5" id="KW-1185">Reference proteome</keyword>
<dbReference type="Proteomes" id="UP001202831">
    <property type="component" value="Unassembled WGS sequence"/>
</dbReference>
<dbReference type="EMBL" id="JAKIKT010000005">
    <property type="protein sequence ID" value="MCL2914977.1"/>
    <property type="molecule type" value="Genomic_DNA"/>
</dbReference>
<keyword evidence="3" id="KW-0732">Signal</keyword>
<keyword evidence="4" id="KW-0645">Protease</keyword>
<dbReference type="Gene3D" id="3.40.710.10">
    <property type="entry name" value="DD-peptidase/beta-lactamase superfamily"/>
    <property type="match status" value="2"/>
</dbReference>
<accession>A0ABT0NAV6</accession>
<dbReference type="PANTHER" id="PTHR30023">
    <property type="entry name" value="D-ALANYL-D-ALANINE CARBOXYPEPTIDASE"/>
    <property type="match status" value="1"/>
</dbReference>
<dbReference type="PRINTS" id="PR00922">
    <property type="entry name" value="DADACBPTASE3"/>
</dbReference>
<evidence type="ECO:0000256" key="2">
    <source>
        <dbReference type="ARBA" id="ARBA00022801"/>
    </source>
</evidence>
<keyword evidence="4" id="KW-0121">Carboxypeptidase</keyword>
<dbReference type="Gene3D" id="3.50.80.20">
    <property type="entry name" value="D-Ala-D-Ala carboxypeptidase C, peptidase S13"/>
    <property type="match status" value="1"/>
</dbReference>
<organism evidence="4 5">
    <name type="scientific">Shewanella corallii</name>
    <dbReference type="NCBI Taxonomy" id="560080"/>
    <lineage>
        <taxon>Bacteria</taxon>
        <taxon>Pseudomonadati</taxon>
        <taxon>Pseudomonadota</taxon>
        <taxon>Gammaproteobacteria</taxon>
        <taxon>Alteromonadales</taxon>
        <taxon>Shewanellaceae</taxon>
        <taxon>Shewanella</taxon>
    </lineage>
</organism>
<dbReference type="RefSeq" id="WP_249249589.1">
    <property type="nucleotide sequence ID" value="NZ_JAKIKT010000005.1"/>
</dbReference>
<evidence type="ECO:0000256" key="1">
    <source>
        <dbReference type="ARBA" id="ARBA00006096"/>
    </source>
</evidence>
<reference evidence="4 5" key="1">
    <citation type="submission" date="2022-01" db="EMBL/GenBank/DDBJ databases">
        <title>Whole genome-based taxonomy of the Shewanellaceae.</title>
        <authorList>
            <person name="Martin-Rodriguez A.J."/>
        </authorList>
    </citation>
    <scope>NUCLEOTIDE SEQUENCE [LARGE SCALE GENOMIC DNA]</scope>
    <source>
        <strain evidence="4 5">DSM 21332</strain>
    </source>
</reference>
<feature type="chain" id="PRO_5045721181" evidence="3">
    <location>
        <begin position="23"/>
        <end position="486"/>
    </location>
</feature>
<comment type="caution">
    <text evidence="4">The sequence shown here is derived from an EMBL/GenBank/DDBJ whole genome shotgun (WGS) entry which is preliminary data.</text>
</comment>
<dbReference type="GO" id="GO:0009002">
    <property type="term" value="F:serine-type D-Ala-D-Ala carboxypeptidase activity"/>
    <property type="evidence" value="ECO:0007669"/>
    <property type="project" value="UniProtKB-EC"/>
</dbReference>
<name>A0ABT0NAV6_9GAMM</name>
<dbReference type="Pfam" id="PF02113">
    <property type="entry name" value="Peptidase_S13"/>
    <property type="match status" value="1"/>
</dbReference>
<evidence type="ECO:0000313" key="4">
    <source>
        <dbReference type="EMBL" id="MCL2914977.1"/>
    </source>
</evidence>
<dbReference type="PANTHER" id="PTHR30023:SF0">
    <property type="entry name" value="PENICILLIN-SENSITIVE CARBOXYPEPTIDASE A"/>
    <property type="match status" value="1"/>
</dbReference>
<evidence type="ECO:0000256" key="3">
    <source>
        <dbReference type="SAM" id="SignalP"/>
    </source>
</evidence>
<evidence type="ECO:0000313" key="5">
    <source>
        <dbReference type="Proteomes" id="UP001202831"/>
    </source>
</evidence>
<sequence length="486" mass="52511">MMVLKQRIAALALGISLGMAHAHGGQIYADDSLQHWVDGKLPQNTNVSFILQKANDSTPLVSINPGHRMLPASVLKLMTAAAATSLLGPEYRYTTRMLTDGKVIDGTLSGDLYLEFSGDPSLSSKKLASLMSKLESKGIKQIQGDLVLVGNLNQKTKATGWVWDDLGICYAAPVSSFIIDKNCVKGVMQPVSGSNKARVSLKQDAPFSLVADTFYDEDQPQEFCSLSLNSKGSNQVSIEGCFPKRKAINLAFAVTDSRQFAADWATRILNRQQIPVLGTLRFTSSLPSTPKTLVTLESPALSELTSELLLESDNLITDSLLLAMGRKVYGQNADFPQGVAALKQTLLTMGVDLQGSRLVDGSGLSRYNLVSAAQLHKLLSHIYQTPSLKPLLDTLPIAGATGTLQYKFPYNQTPLKLKVLGKTGSMGGVDNLVGIIKLEGQEYLFVALENGLVSTPQTPNPVPWHGRLLKELLPLLEQTSSQTAKQ</sequence>
<dbReference type="InterPro" id="IPR000667">
    <property type="entry name" value="Peptidase_S13"/>
</dbReference>